<protein>
    <submittedName>
        <fullName evidence="2">Uncharacterized protein</fullName>
    </submittedName>
</protein>
<feature type="transmembrane region" description="Helical" evidence="1">
    <location>
        <begin position="45"/>
        <end position="67"/>
    </location>
</feature>
<evidence type="ECO:0000256" key="1">
    <source>
        <dbReference type="SAM" id="Phobius"/>
    </source>
</evidence>
<gene>
    <name evidence="2" type="ORF">FKR81_37690</name>
</gene>
<dbReference type="AlphaFoldDB" id="A0A563EHL5"/>
<dbReference type="Proteomes" id="UP000316639">
    <property type="component" value="Unassembled WGS sequence"/>
</dbReference>
<keyword evidence="1" id="KW-0472">Membrane</keyword>
<accession>A0A563EHL5</accession>
<keyword evidence="1" id="KW-0812">Transmembrane</keyword>
<dbReference type="OrthoDB" id="9963210at2"/>
<dbReference type="EMBL" id="VOBR01000037">
    <property type="protein sequence ID" value="TWP45957.1"/>
    <property type="molecule type" value="Genomic_DNA"/>
</dbReference>
<evidence type="ECO:0000313" key="3">
    <source>
        <dbReference type="Proteomes" id="UP000316639"/>
    </source>
</evidence>
<sequence length="72" mass="8342">MFLIRLWLKLLAVLWATTFKATKDYRLGLPEWVSRTSVYTALAPYLPLVRRVLLGGFCLLFVVLLLASNWSR</sequence>
<reference evidence="2 3" key="1">
    <citation type="submission" date="2019-07" db="EMBL/GenBank/DDBJ databases">
        <title>Lentzea xizangensis sp. nov., isolated from Qinghai-Tibetan Plateau Soils.</title>
        <authorList>
            <person name="Huang J."/>
        </authorList>
    </citation>
    <scope>NUCLEOTIDE SEQUENCE [LARGE SCALE GENOMIC DNA]</scope>
    <source>
        <strain evidence="2 3">FXJ1.1311</strain>
    </source>
</reference>
<proteinExistence type="predicted"/>
<comment type="caution">
    <text evidence="2">The sequence shown here is derived from an EMBL/GenBank/DDBJ whole genome shotgun (WGS) entry which is preliminary data.</text>
</comment>
<name>A0A563EHL5_9PSEU</name>
<keyword evidence="1" id="KW-1133">Transmembrane helix</keyword>
<evidence type="ECO:0000313" key="2">
    <source>
        <dbReference type="EMBL" id="TWP45957.1"/>
    </source>
</evidence>
<dbReference type="RefSeq" id="WP_146359147.1">
    <property type="nucleotide sequence ID" value="NZ_VOBR01000037.1"/>
</dbReference>
<keyword evidence="3" id="KW-1185">Reference proteome</keyword>
<organism evidence="2 3">
    <name type="scientific">Lentzea tibetensis</name>
    <dbReference type="NCBI Taxonomy" id="2591470"/>
    <lineage>
        <taxon>Bacteria</taxon>
        <taxon>Bacillati</taxon>
        <taxon>Actinomycetota</taxon>
        <taxon>Actinomycetes</taxon>
        <taxon>Pseudonocardiales</taxon>
        <taxon>Pseudonocardiaceae</taxon>
        <taxon>Lentzea</taxon>
    </lineage>
</organism>